<dbReference type="EMBL" id="JACDUJ010000001">
    <property type="protein sequence ID" value="MBA2846477.1"/>
    <property type="molecule type" value="Genomic_DNA"/>
</dbReference>
<evidence type="ECO:0000313" key="3">
    <source>
        <dbReference type="Proteomes" id="UP000564425"/>
    </source>
</evidence>
<accession>A0A7J9NLX6</accession>
<evidence type="ECO:0000313" key="2">
    <source>
        <dbReference type="EMBL" id="MBA2850963.1"/>
    </source>
</evidence>
<dbReference type="Proteomes" id="UP000564425">
    <property type="component" value="Unassembled WGS sequence"/>
</dbReference>
<dbReference type="AlphaFoldDB" id="A0A7J9NLX6"/>
<dbReference type="EMBL" id="JACDUH010000001">
    <property type="protein sequence ID" value="MBA2850963.1"/>
    <property type="molecule type" value="Genomic_DNA"/>
</dbReference>
<protein>
    <submittedName>
        <fullName evidence="1">Putative transposon-encoded protein</fullName>
    </submittedName>
</protein>
<reference evidence="3 4" key="1">
    <citation type="submission" date="2020-07" db="EMBL/GenBank/DDBJ databases">
        <title>Genomic Encyclopedia of Type Strains, Phase IV (KMG-V): Genome sequencing to study the core and pangenomes of soil and plant-associated prokaryotes.</title>
        <authorList>
            <person name="Whitman W."/>
        </authorList>
    </citation>
    <scope>NUCLEOTIDE SEQUENCE [LARGE SCALE GENOMIC DNA]</scope>
    <source>
        <strain evidence="2 3">A1</strain>
        <strain evidence="1 4">A5</strain>
    </source>
</reference>
<comment type="caution">
    <text evidence="1">The sequence shown here is derived from an EMBL/GenBank/DDBJ whole genome shotgun (WGS) entry which is preliminary data.</text>
</comment>
<evidence type="ECO:0000313" key="4">
    <source>
        <dbReference type="Proteomes" id="UP000571854"/>
    </source>
</evidence>
<dbReference type="Pfam" id="PF09853">
    <property type="entry name" value="DUF2080"/>
    <property type="match status" value="1"/>
</dbReference>
<name>A0A7J9NLX6_METMI</name>
<gene>
    <name evidence="2" type="ORF">HNP86_001094</name>
    <name evidence="1" type="ORF">HNP88_000661</name>
</gene>
<dbReference type="InterPro" id="IPR019205">
    <property type="entry name" value="DUF2080_transposon-encoded"/>
</dbReference>
<dbReference type="Proteomes" id="UP000571854">
    <property type="component" value="Unassembled WGS sequence"/>
</dbReference>
<evidence type="ECO:0000313" key="1">
    <source>
        <dbReference type="EMBL" id="MBA2846477.1"/>
    </source>
</evidence>
<proteinExistence type="predicted"/>
<sequence length="44" mass="5018">MKKNKQNTIEKEVKPFGNTGHITLPKKLIGKKVKIKIQGENKDD</sequence>
<dbReference type="NCBIfam" id="NF033496">
    <property type="entry name" value="DUF2080_fam_acc"/>
    <property type="match status" value="1"/>
</dbReference>
<organism evidence="1 4">
    <name type="scientific">Methanococcus maripaludis</name>
    <name type="common">Methanococcus deltae</name>
    <dbReference type="NCBI Taxonomy" id="39152"/>
    <lineage>
        <taxon>Archaea</taxon>
        <taxon>Methanobacteriati</taxon>
        <taxon>Methanobacteriota</taxon>
        <taxon>Methanomada group</taxon>
        <taxon>Methanococci</taxon>
        <taxon>Methanococcales</taxon>
        <taxon>Methanococcaceae</taxon>
        <taxon>Methanococcus</taxon>
    </lineage>
</organism>
<dbReference type="RefSeq" id="WP_181491954.1">
    <property type="nucleotide sequence ID" value="NZ_BAAABJ010000001.1"/>
</dbReference>